<dbReference type="Pfam" id="PF01610">
    <property type="entry name" value="DDE_Tnp_ISL3"/>
    <property type="match status" value="1"/>
</dbReference>
<evidence type="ECO:0000259" key="1">
    <source>
        <dbReference type="Pfam" id="PF01610"/>
    </source>
</evidence>
<proteinExistence type="predicted"/>
<protein>
    <submittedName>
        <fullName evidence="2">Transposase</fullName>
    </submittedName>
</protein>
<name>A0ABW0RU76_9BURK</name>
<dbReference type="Proteomes" id="UP001596086">
    <property type="component" value="Unassembled WGS sequence"/>
</dbReference>
<feature type="non-terminal residue" evidence="2">
    <location>
        <position position="1"/>
    </location>
</feature>
<organism evidence="2 3">
    <name type="scientific">Massilia aerilata</name>
    <dbReference type="NCBI Taxonomy" id="453817"/>
    <lineage>
        <taxon>Bacteria</taxon>
        <taxon>Pseudomonadati</taxon>
        <taxon>Pseudomonadota</taxon>
        <taxon>Betaproteobacteria</taxon>
        <taxon>Burkholderiales</taxon>
        <taxon>Oxalobacteraceae</taxon>
        <taxon>Telluria group</taxon>
        <taxon>Massilia</taxon>
    </lineage>
</organism>
<comment type="caution">
    <text evidence="2">The sequence shown here is derived from an EMBL/GenBank/DDBJ whole genome shotgun (WGS) entry which is preliminary data.</text>
</comment>
<dbReference type="EMBL" id="JBHSMZ010000004">
    <property type="protein sequence ID" value="MFC5547794.1"/>
    <property type="molecule type" value="Genomic_DNA"/>
</dbReference>
<dbReference type="InterPro" id="IPR047951">
    <property type="entry name" value="Transpos_ISL3"/>
</dbReference>
<reference evidence="3" key="1">
    <citation type="journal article" date="2019" name="Int. J. Syst. Evol. Microbiol.">
        <title>The Global Catalogue of Microorganisms (GCM) 10K type strain sequencing project: providing services to taxonomists for standard genome sequencing and annotation.</title>
        <authorList>
            <consortium name="The Broad Institute Genomics Platform"/>
            <consortium name="The Broad Institute Genome Sequencing Center for Infectious Disease"/>
            <person name="Wu L."/>
            <person name="Ma J."/>
        </authorList>
    </citation>
    <scope>NUCLEOTIDE SEQUENCE [LARGE SCALE GENOMIC DNA]</scope>
    <source>
        <strain evidence="3">CGMCC 4.5798</strain>
    </source>
</reference>
<keyword evidence="3" id="KW-1185">Reference proteome</keyword>
<dbReference type="RefSeq" id="WP_379767776.1">
    <property type="nucleotide sequence ID" value="NZ_JBHSMZ010000004.1"/>
</dbReference>
<evidence type="ECO:0000313" key="2">
    <source>
        <dbReference type="EMBL" id="MFC5547794.1"/>
    </source>
</evidence>
<evidence type="ECO:0000313" key="3">
    <source>
        <dbReference type="Proteomes" id="UP001596086"/>
    </source>
</evidence>
<gene>
    <name evidence="2" type="ORF">ACFPO9_04620</name>
</gene>
<sequence length="141" mass="16484">KLRQVVKRSRWLLLRNRENVPPAQLPKLDELLDANASLMTAYVMKASLKELWQTQGGWTWRAAWRNWLAMARDSGVEPLVRFANKLAPYWRGILARVRWPMHTGQLEGINNRIKVMKRMAYGYRDSAFFFLKIKAAFPGNP</sequence>
<accession>A0ABW0RU76</accession>
<dbReference type="InterPro" id="IPR002560">
    <property type="entry name" value="Transposase_DDE"/>
</dbReference>
<feature type="domain" description="Transposase IS204/IS1001/IS1096/IS1165 DDE" evidence="1">
    <location>
        <begin position="2"/>
        <end position="133"/>
    </location>
</feature>
<dbReference type="PANTHER" id="PTHR33498">
    <property type="entry name" value="TRANSPOSASE FOR INSERTION SEQUENCE ELEMENT IS1557"/>
    <property type="match status" value="1"/>
</dbReference>
<dbReference type="PANTHER" id="PTHR33498:SF1">
    <property type="entry name" value="TRANSPOSASE FOR INSERTION SEQUENCE ELEMENT IS1557"/>
    <property type="match status" value="1"/>
</dbReference>